<comment type="caution">
    <text evidence="19">The sequence shown here is derived from an EMBL/GenBank/DDBJ whole genome shotgun (WGS) entry which is preliminary data.</text>
</comment>
<dbReference type="Pfam" id="PF13499">
    <property type="entry name" value="EF-hand_7"/>
    <property type="match status" value="1"/>
</dbReference>
<dbReference type="PROSITE" id="PS50011">
    <property type="entry name" value="PROTEIN_KINASE_DOM"/>
    <property type="match status" value="1"/>
</dbReference>
<evidence type="ECO:0000256" key="11">
    <source>
        <dbReference type="ARBA" id="ARBA00022840"/>
    </source>
</evidence>
<evidence type="ECO:0000256" key="4">
    <source>
        <dbReference type="ARBA" id="ARBA00022527"/>
    </source>
</evidence>
<evidence type="ECO:0000313" key="19">
    <source>
        <dbReference type="EMBL" id="CAJ1380730.1"/>
    </source>
</evidence>
<dbReference type="InterPro" id="IPR000719">
    <property type="entry name" value="Prot_kinase_dom"/>
</dbReference>
<evidence type="ECO:0000256" key="10">
    <source>
        <dbReference type="ARBA" id="ARBA00022837"/>
    </source>
</evidence>
<dbReference type="InterPro" id="IPR008271">
    <property type="entry name" value="Ser/Thr_kinase_AS"/>
</dbReference>
<evidence type="ECO:0000256" key="6">
    <source>
        <dbReference type="ARBA" id="ARBA00022723"/>
    </source>
</evidence>
<organism evidence="19 20">
    <name type="scientific">Effrenium voratum</name>
    <dbReference type="NCBI Taxonomy" id="2562239"/>
    <lineage>
        <taxon>Eukaryota</taxon>
        <taxon>Sar</taxon>
        <taxon>Alveolata</taxon>
        <taxon>Dinophyceae</taxon>
        <taxon>Suessiales</taxon>
        <taxon>Symbiodiniaceae</taxon>
        <taxon>Effrenium</taxon>
    </lineage>
</organism>
<feature type="region of interest" description="Disordered" evidence="16">
    <location>
        <begin position="482"/>
        <end position="502"/>
    </location>
</feature>
<evidence type="ECO:0000313" key="20">
    <source>
        <dbReference type="Proteomes" id="UP001178507"/>
    </source>
</evidence>
<evidence type="ECO:0000256" key="7">
    <source>
        <dbReference type="ARBA" id="ARBA00022737"/>
    </source>
</evidence>
<keyword evidence="10" id="KW-0106">Calcium</keyword>
<evidence type="ECO:0000256" key="2">
    <source>
        <dbReference type="ARBA" id="ARBA00011245"/>
    </source>
</evidence>
<evidence type="ECO:0000256" key="12">
    <source>
        <dbReference type="ARBA" id="ARBA00024334"/>
    </source>
</evidence>
<dbReference type="InterPro" id="IPR017441">
    <property type="entry name" value="Protein_kinase_ATP_BS"/>
</dbReference>
<keyword evidence="9" id="KW-0418">Kinase</keyword>
<evidence type="ECO:0000256" key="8">
    <source>
        <dbReference type="ARBA" id="ARBA00022741"/>
    </source>
</evidence>
<dbReference type="Gene3D" id="1.10.510.10">
    <property type="entry name" value="Transferase(Phosphotransferase) domain 1"/>
    <property type="match status" value="1"/>
</dbReference>
<dbReference type="InterPro" id="IPR011992">
    <property type="entry name" value="EF-hand-dom_pair"/>
</dbReference>
<dbReference type="Proteomes" id="UP001178507">
    <property type="component" value="Unassembled WGS sequence"/>
</dbReference>
<dbReference type="AlphaFoldDB" id="A0AA36MPQ4"/>
<feature type="domain" description="EF-hand" evidence="18">
    <location>
        <begin position="449"/>
        <end position="484"/>
    </location>
</feature>
<evidence type="ECO:0000256" key="9">
    <source>
        <dbReference type="ARBA" id="ARBA00022777"/>
    </source>
</evidence>
<comment type="subunit">
    <text evidence="2">Monomer.</text>
</comment>
<dbReference type="GO" id="GO:0004674">
    <property type="term" value="F:protein serine/threonine kinase activity"/>
    <property type="evidence" value="ECO:0007669"/>
    <property type="project" value="UniProtKB-KW"/>
</dbReference>
<dbReference type="EC" id="2.7.11.1" evidence="3"/>
<name>A0AA36MPQ4_9DINO</name>
<keyword evidence="11 15" id="KW-0067">ATP-binding</keyword>
<dbReference type="GO" id="GO:0005509">
    <property type="term" value="F:calcium ion binding"/>
    <property type="evidence" value="ECO:0007669"/>
    <property type="project" value="InterPro"/>
</dbReference>
<dbReference type="FunFam" id="3.30.200.20:FF:000315">
    <property type="entry name" value="Calcium-dependent protein kinase 3"/>
    <property type="match status" value="1"/>
</dbReference>
<evidence type="ECO:0000256" key="14">
    <source>
        <dbReference type="ARBA" id="ARBA00048679"/>
    </source>
</evidence>
<comment type="catalytic activity">
    <reaction evidence="13">
        <text>L-threonyl-[protein] + ATP = O-phospho-L-threonyl-[protein] + ADP + H(+)</text>
        <dbReference type="Rhea" id="RHEA:46608"/>
        <dbReference type="Rhea" id="RHEA-COMP:11060"/>
        <dbReference type="Rhea" id="RHEA-COMP:11605"/>
        <dbReference type="ChEBI" id="CHEBI:15378"/>
        <dbReference type="ChEBI" id="CHEBI:30013"/>
        <dbReference type="ChEBI" id="CHEBI:30616"/>
        <dbReference type="ChEBI" id="CHEBI:61977"/>
        <dbReference type="ChEBI" id="CHEBI:456216"/>
        <dbReference type="EC" id="2.7.11.1"/>
    </reaction>
</comment>
<feature type="binding site" evidence="15">
    <location>
        <position position="76"/>
    </location>
    <ligand>
        <name>ATP</name>
        <dbReference type="ChEBI" id="CHEBI:30616"/>
    </ligand>
</feature>
<keyword evidence="8 15" id="KW-0547">Nucleotide-binding</keyword>
<dbReference type="SMART" id="SM00054">
    <property type="entry name" value="EFh"/>
    <property type="match status" value="3"/>
</dbReference>
<keyword evidence="6" id="KW-0479">Metal-binding</keyword>
<comment type="similarity">
    <text evidence="12">Belongs to the protein kinase superfamily. Ser/Thr protein kinase family. CDPK subfamily.</text>
</comment>
<dbReference type="InterPro" id="IPR018247">
    <property type="entry name" value="EF_Hand_1_Ca_BS"/>
</dbReference>
<dbReference type="PROSITE" id="PS00018">
    <property type="entry name" value="EF_HAND_1"/>
    <property type="match status" value="2"/>
</dbReference>
<keyword evidence="4" id="KW-0723">Serine/threonine-protein kinase</keyword>
<dbReference type="PROSITE" id="PS00107">
    <property type="entry name" value="PROTEIN_KINASE_ATP"/>
    <property type="match status" value="1"/>
</dbReference>
<keyword evidence="7" id="KW-0677">Repeat</keyword>
<evidence type="ECO:0000259" key="17">
    <source>
        <dbReference type="PROSITE" id="PS50011"/>
    </source>
</evidence>
<accession>A0AA36MPQ4</accession>
<reference evidence="19" key="1">
    <citation type="submission" date="2023-08" db="EMBL/GenBank/DDBJ databases">
        <authorList>
            <person name="Chen Y."/>
            <person name="Shah S."/>
            <person name="Dougan E. K."/>
            <person name="Thang M."/>
            <person name="Chan C."/>
        </authorList>
    </citation>
    <scope>NUCLEOTIDE SEQUENCE</scope>
</reference>
<evidence type="ECO:0000256" key="1">
    <source>
        <dbReference type="ARBA" id="ARBA00001946"/>
    </source>
</evidence>
<evidence type="ECO:0000256" key="5">
    <source>
        <dbReference type="ARBA" id="ARBA00022679"/>
    </source>
</evidence>
<dbReference type="EMBL" id="CAUJNA010000743">
    <property type="protein sequence ID" value="CAJ1380730.1"/>
    <property type="molecule type" value="Genomic_DNA"/>
</dbReference>
<keyword evidence="20" id="KW-1185">Reference proteome</keyword>
<dbReference type="SUPFAM" id="SSF47473">
    <property type="entry name" value="EF-hand"/>
    <property type="match status" value="1"/>
</dbReference>
<dbReference type="FunFam" id="1.10.510.10:FF:000571">
    <property type="entry name" value="Maternal embryonic leucine zipper kinase"/>
    <property type="match status" value="1"/>
</dbReference>
<dbReference type="SUPFAM" id="SSF56112">
    <property type="entry name" value="Protein kinase-like (PK-like)"/>
    <property type="match status" value="1"/>
</dbReference>
<dbReference type="Gene3D" id="1.10.238.10">
    <property type="entry name" value="EF-hand"/>
    <property type="match status" value="2"/>
</dbReference>
<dbReference type="GO" id="GO:0005524">
    <property type="term" value="F:ATP binding"/>
    <property type="evidence" value="ECO:0007669"/>
    <property type="project" value="UniProtKB-UniRule"/>
</dbReference>
<dbReference type="PROSITE" id="PS50222">
    <property type="entry name" value="EF_HAND_2"/>
    <property type="match status" value="2"/>
</dbReference>
<feature type="domain" description="Protein kinase" evidence="17">
    <location>
        <begin position="47"/>
        <end position="300"/>
    </location>
</feature>
<dbReference type="InterPro" id="IPR011009">
    <property type="entry name" value="Kinase-like_dom_sf"/>
</dbReference>
<dbReference type="PANTHER" id="PTHR24349">
    <property type="entry name" value="SERINE/THREONINE-PROTEIN KINASE"/>
    <property type="match status" value="1"/>
</dbReference>
<comment type="catalytic activity">
    <reaction evidence="14">
        <text>L-seryl-[protein] + ATP = O-phospho-L-seryl-[protein] + ADP + H(+)</text>
        <dbReference type="Rhea" id="RHEA:17989"/>
        <dbReference type="Rhea" id="RHEA-COMP:9863"/>
        <dbReference type="Rhea" id="RHEA-COMP:11604"/>
        <dbReference type="ChEBI" id="CHEBI:15378"/>
        <dbReference type="ChEBI" id="CHEBI:29999"/>
        <dbReference type="ChEBI" id="CHEBI:30616"/>
        <dbReference type="ChEBI" id="CHEBI:83421"/>
        <dbReference type="ChEBI" id="CHEBI:456216"/>
        <dbReference type="EC" id="2.7.11.1"/>
    </reaction>
</comment>
<gene>
    <name evidence="19" type="ORF">EVOR1521_LOCUS8600</name>
</gene>
<feature type="domain" description="EF-hand" evidence="18">
    <location>
        <begin position="409"/>
        <end position="444"/>
    </location>
</feature>
<keyword evidence="5" id="KW-0808">Transferase</keyword>
<comment type="cofactor">
    <cofactor evidence="1">
        <name>Mg(2+)</name>
        <dbReference type="ChEBI" id="CHEBI:18420"/>
    </cofactor>
</comment>
<evidence type="ECO:0000256" key="15">
    <source>
        <dbReference type="PROSITE-ProRule" id="PRU10141"/>
    </source>
</evidence>
<evidence type="ECO:0000259" key="18">
    <source>
        <dbReference type="PROSITE" id="PS50222"/>
    </source>
</evidence>
<evidence type="ECO:0000256" key="3">
    <source>
        <dbReference type="ARBA" id="ARBA00012513"/>
    </source>
</evidence>
<evidence type="ECO:0000256" key="13">
    <source>
        <dbReference type="ARBA" id="ARBA00047899"/>
    </source>
</evidence>
<protein>
    <recommendedName>
        <fullName evidence="3">non-specific serine/threonine protein kinase</fullName>
        <ecNumber evidence="3">2.7.11.1</ecNumber>
    </recommendedName>
</protein>
<dbReference type="PROSITE" id="PS00108">
    <property type="entry name" value="PROTEIN_KINASE_ST"/>
    <property type="match status" value="1"/>
</dbReference>
<dbReference type="Pfam" id="PF00069">
    <property type="entry name" value="Pkinase"/>
    <property type="match status" value="1"/>
</dbReference>
<sequence length="502" mass="55422">MGCVDGCNGCLGAFFGLWRKRPPAISGEGCPEILVNTPGHKVHDAFRVKKRALGKGGFSTVKRLINRKTGQVCVMKEVRKSAVSNLRLLQEEVKLQASMDHPHIVRLFETFEDENFIDIVMESCHGGDILSLIEKSGGLTPTDAAHLFRQLMLALSYMHHCQVVHRDIKPENLVLKEPTEQTVLCRANVKLIDFGFARKFGDGQGRLKTICGTPLYVAPEVFTGSYTEKCDIWSSGVTLFQMLCGQPPFKADSVQVILQQSRQGVPKSGTGASEGLVSWMCDLRADARPSAQQVLESSWLSATNERLSNAETSDEIATNLQNFSEMNPLKRACLNAIAHVMEDSDIERLRQTFESLDSGEGTISLDTLRKAISKSADADSICSSLTKDGCREMDYTDWVSANVQPQQYLKEGYCWEAFRIIDKDSSGKISVPELCQVLARHGASRCGGLDEAKCERLVAEFDKNGDGEIDFDEFLDLLGSPSTASDISPVRPFRVKPMRDAP</sequence>
<dbReference type="InterPro" id="IPR002048">
    <property type="entry name" value="EF_hand_dom"/>
</dbReference>
<dbReference type="Gene3D" id="3.30.200.20">
    <property type="entry name" value="Phosphorylase Kinase, domain 1"/>
    <property type="match status" value="1"/>
</dbReference>
<dbReference type="InterPro" id="IPR050205">
    <property type="entry name" value="CDPK_Ser/Thr_kinases"/>
</dbReference>
<dbReference type="CDD" id="cd00051">
    <property type="entry name" value="EFh"/>
    <property type="match status" value="1"/>
</dbReference>
<dbReference type="SMART" id="SM00220">
    <property type="entry name" value="S_TKc"/>
    <property type="match status" value="1"/>
</dbReference>
<proteinExistence type="inferred from homology"/>
<evidence type="ECO:0000256" key="16">
    <source>
        <dbReference type="SAM" id="MobiDB-lite"/>
    </source>
</evidence>